<proteinExistence type="inferred from homology"/>
<name>A0AA90STT2_9GAMM</name>
<dbReference type="GO" id="GO:1901135">
    <property type="term" value="P:carbohydrate derivative metabolic process"/>
    <property type="evidence" value="ECO:0007669"/>
    <property type="project" value="UniProtKB-ARBA"/>
</dbReference>
<accession>A0AA90STT2</accession>
<dbReference type="AlphaFoldDB" id="A0AA90STT2"/>
<dbReference type="GO" id="GO:0015929">
    <property type="term" value="F:hexosaminidase activity"/>
    <property type="evidence" value="ECO:0007669"/>
    <property type="project" value="UniProtKB-ARBA"/>
</dbReference>
<comment type="caution">
    <text evidence="5">The sequence shown here is derived from an EMBL/GenBank/DDBJ whole genome shotgun (WGS) entry which is preliminary data.</text>
</comment>
<evidence type="ECO:0000256" key="2">
    <source>
        <dbReference type="ARBA" id="ARBA00023295"/>
    </source>
</evidence>
<evidence type="ECO:0000313" key="6">
    <source>
        <dbReference type="Proteomes" id="UP001178148"/>
    </source>
</evidence>
<organism evidence="5 6">
    <name type="scientific">Candidatus Endonucleibacter bathymodioli</name>
    <dbReference type="NCBI Taxonomy" id="539814"/>
    <lineage>
        <taxon>Bacteria</taxon>
        <taxon>Pseudomonadati</taxon>
        <taxon>Pseudomonadota</taxon>
        <taxon>Gammaproteobacteria</taxon>
        <taxon>Oceanospirillales</taxon>
        <taxon>Endozoicomonadaceae</taxon>
        <taxon>Candidatus Endonucleibacter</taxon>
    </lineage>
</organism>
<evidence type="ECO:0000259" key="4">
    <source>
        <dbReference type="PROSITE" id="PS52009"/>
    </source>
</evidence>
<protein>
    <submittedName>
        <fullName evidence="5">Beta-N-acetylglucosaminidase domain-containing protein</fullName>
    </submittedName>
</protein>
<dbReference type="InterPro" id="IPR011496">
    <property type="entry name" value="O-GlcNAcase_cat"/>
</dbReference>
<feature type="active site" description="Proton donor" evidence="3">
    <location>
        <position position="119"/>
    </location>
</feature>
<evidence type="ECO:0000256" key="3">
    <source>
        <dbReference type="PROSITE-ProRule" id="PRU01353"/>
    </source>
</evidence>
<feature type="domain" description="GH84" evidence="4">
    <location>
        <begin position="3"/>
        <end position="276"/>
    </location>
</feature>
<dbReference type="Gene3D" id="3.20.20.80">
    <property type="entry name" value="Glycosidases"/>
    <property type="match status" value="1"/>
</dbReference>
<dbReference type="InterPro" id="IPR017853">
    <property type="entry name" value="GH"/>
</dbReference>
<reference evidence="5 6" key="1">
    <citation type="journal article" date="2023" name="bioRxiv">
        <title>An intranuclear bacterial parasite of deep-sea mussels expresses apoptosis inhibitors acquired from its host.</title>
        <authorList>
            <person name="Gonzalez Porras M.A."/>
            <person name="Assie A."/>
            <person name="Tietjen M."/>
            <person name="Violette M."/>
            <person name="Kleiner M."/>
            <person name="Gruber-Vodicka H."/>
            <person name="Dubilier N."/>
            <person name="Leisch N."/>
        </authorList>
    </citation>
    <scope>NUCLEOTIDE SEQUENCE [LARGE SCALE GENOMIC DNA]</scope>
    <source>
        <strain evidence="5">IAP13</strain>
    </source>
</reference>
<dbReference type="InterPro" id="IPR051822">
    <property type="entry name" value="Glycosyl_Hydrolase_84"/>
</dbReference>
<dbReference type="PROSITE" id="PS52009">
    <property type="entry name" value="GH84"/>
    <property type="match status" value="1"/>
</dbReference>
<evidence type="ECO:0000313" key="5">
    <source>
        <dbReference type="EMBL" id="MDP0589769.1"/>
    </source>
</evidence>
<keyword evidence="1 3" id="KW-0378">Hydrolase</keyword>
<evidence type="ECO:0000256" key="1">
    <source>
        <dbReference type="ARBA" id="ARBA00022801"/>
    </source>
</evidence>
<keyword evidence="2 3" id="KW-0326">Glycosidase</keyword>
<dbReference type="Pfam" id="PF07555">
    <property type="entry name" value="NAGidase"/>
    <property type="match status" value="1"/>
</dbReference>
<dbReference type="PANTHER" id="PTHR13170">
    <property type="entry name" value="O-GLCNACASE"/>
    <property type="match status" value="1"/>
</dbReference>
<dbReference type="PANTHER" id="PTHR13170:SF16">
    <property type="entry name" value="PROTEIN O-GLCNACASE"/>
    <property type="match status" value="1"/>
</dbReference>
<dbReference type="SUPFAM" id="SSF51445">
    <property type="entry name" value="(Trans)glycosidases"/>
    <property type="match status" value="1"/>
</dbReference>
<gene>
    <name evidence="5" type="ORF">QS748_11500</name>
</gene>
<dbReference type="Proteomes" id="UP001178148">
    <property type="component" value="Unassembled WGS sequence"/>
</dbReference>
<sequence>MSFAYGVIEGFYDQKKSWNCQVRHDYVDFCERKGFGFFIYAPKNDPFLREQWRDPWPEAELENLKALSHAFQEKGMDFGIGFTPFEVHTLDNQTKGLLRTKLALINSIKPTMLSILFDDFCNDIPNLAKIQSDIAEFIACESNAEKFQVVGTYYSRDQLLTRTYGPKPEHYWAEMGAALDPQFEIFWTGDHVISMGYDESGLARMTELFQRKPFIWDNYPVNDPTWLKQRLRIYSFTGRPWRLSEWSSGHAVNPMIQPRLSMIPLATLADIYRQKDQFSANESFKSVLHDLCGNELANTIQSNLLYFTEMGGDNFTPSTIKRLKDEFGKFDDLAQLPYTKEVLAWLDGISGGG</sequence>
<keyword evidence="6" id="KW-1185">Reference proteome</keyword>
<comment type="similarity">
    <text evidence="3">Belongs to the glycosyl hydrolase 84 family.</text>
</comment>
<dbReference type="EMBL" id="JASXSV010000020">
    <property type="protein sequence ID" value="MDP0589769.1"/>
    <property type="molecule type" value="Genomic_DNA"/>
</dbReference>